<protein>
    <submittedName>
        <fullName evidence="3">Uncharacterized protein</fullName>
    </submittedName>
</protein>
<dbReference type="AlphaFoldDB" id="A0A1N7G5I3"/>
<evidence type="ECO:0000313" key="3">
    <source>
        <dbReference type="EMBL" id="SIS07867.1"/>
    </source>
</evidence>
<evidence type="ECO:0000313" key="5">
    <source>
        <dbReference type="Proteomes" id="UP000187321"/>
    </source>
</evidence>
<dbReference type="KEGG" id="hda:BB347_18575"/>
<feature type="compositionally biased region" description="Acidic residues" evidence="1">
    <location>
        <begin position="1"/>
        <end position="26"/>
    </location>
</feature>
<feature type="region of interest" description="Disordered" evidence="1">
    <location>
        <begin position="1"/>
        <end position="64"/>
    </location>
</feature>
<organism evidence="3 4">
    <name type="scientific">Natronorubrum daqingense</name>
    <dbReference type="NCBI Taxonomy" id="588898"/>
    <lineage>
        <taxon>Archaea</taxon>
        <taxon>Methanobacteriati</taxon>
        <taxon>Methanobacteriota</taxon>
        <taxon>Stenosarchaea group</taxon>
        <taxon>Halobacteria</taxon>
        <taxon>Halobacteriales</taxon>
        <taxon>Natrialbaceae</taxon>
        <taxon>Natronorubrum</taxon>
    </lineage>
</organism>
<dbReference type="GeneID" id="30957992"/>
<geneLocation type="plasmid" evidence="2">
    <name>unnamed3</name>
</geneLocation>
<reference evidence="2 5" key="1">
    <citation type="submission" date="2017-01" db="EMBL/GenBank/DDBJ databases">
        <title>Complete genome sequence of Haloterrigena daqingensis type strain (JX313T).</title>
        <authorList>
            <person name="Shuang W."/>
        </authorList>
    </citation>
    <scope>NUCLEOTIDE SEQUENCE [LARGE SCALE GENOMIC DNA]</scope>
    <source>
        <strain evidence="5">JX313</strain>
        <strain evidence="2">JX313T</strain>
        <plasmid evidence="5">Plasmid unnamed3</plasmid>
        <plasmid evidence="2">unnamed3</plasmid>
    </source>
</reference>
<gene>
    <name evidence="2" type="ORF">BB347_18575</name>
    <name evidence="3" type="ORF">SAMN05421809_3747</name>
</gene>
<proteinExistence type="predicted"/>
<name>A0A1N7G5I3_9EURY</name>
<dbReference type="RefSeq" id="WP_076584235.1">
    <property type="nucleotide sequence ID" value="NZ_CP019330.1"/>
</dbReference>
<dbReference type="Proteomes" id="UP000185687">
    <property type="component" value="Unassembled WGS sequence"/>
</dbReference>
<dbReference type="EMBL" id="FTNP01000009">
    <property type="protein sequence ID" value="SIS07867.1"/>
    <property type="molecule type" value="Genomic_DNA"/>
</dbReference>
<sequence>MTNPFDDLESDDTDESSEPDAQEDAEASAIESSPTEPSEPEPEPDAELPPSETGPAFEYSEVRQRPLYARDKTWSEFEKTFRTRIGPKLAEADVVDEEMRETHDAVLRLAIEEPDRVAELLLEARRNS</sequence>
<evidence type="ECO:0000313" key="4">
    <source>
        <dbReference type="Proteomes" id="UP000185687"/>
    </source>
</evidence>
<dbReference type="Proteomes" id="UP000187321">
    <property type="component" value="Plasmid unnamed3"/>
</dbReference>
<feature type="compositionally biased region" description="Low complexity" evidence="1">
    <location>
        <begin position="27"/>
        <end position="36"/>
    </location>
</feature>
<dbReference type="OrthoDB" id="300423at2157"/>
<keyword evidence="4" id="KW-1185">Reference proteome</keyword>
<reference evidence="3 4" key="2">
    <citation type="submission" date="2017-01" db="EMBL/GenBank/DDBJ databases">
        <authorList>
            <person name="Mah S.A."/>
            <person name="Swanson W.J."/>
            <person name="Moy G.W."/>
            <person name="Vacquier V.D."/>
        </authorList>
    </citation>
    <scope>NUCLEOTIDE SEQUENCE [LARGE SCALE GENOMIC DNA]</scope>
    <source>
        <strain evidence="3 4">CGMCC 1.8909</strain>
    </source>
</reference>
<accession>A0A1N7G5I3</accession>
<evidence type="ECO:0000256" key="1">
    <source>
        <dbReference type="SAM" id="MobiDB-lite"/>
    </source>
</evidence>
<keyword evidence="2" id="KW-0614">Plasmid</keyword>
<dbReference type="EMBL" id="CP019330">
    <property type="protein sequence ID" value="APX98713.1"/>
    <property type="molecule type" value="Genomic_DNA"/>
</dbReference>
<dbReference type="Pfam" id="PF25925">
    <property type="entry name" value="DUF7970"/>
    <property type="match status" value="1"/>
</dbReference>
<evidence type="ECO:0000313" key="2">
    <source>
        <dbReference type="EMBL" id="APX98713.1"/>
    </source>
</evidence>
<dbReference type="InterPro" id="IPR058276">
    <property type="entry name" value="DUF7970"/>
</dbReference>